<gene>
    <name evidence="5" type="primary">trxB</name>
    <name evidence="5" type="ORF">DRP53_03195</name>
</gene>
<keyword evidence="2 3" id="KW-0560">Oxidoreductase</keyword>
<comment type="caution">
    <text evidence="5">The sequence shown here is derived from an EMBL/GenBank/DDBJ whole genome shotgun (WGS) entry which is preliminary data.</text>
</comment>
<dbReference type="Pfam" id="PF07992">
    <property type="entry name" value="Pyr_redox_2"/>
    <property type="match status" value="1"/>
</dbReference>
<evidence type="ECO:0000313" key="6">
    <source>
        <dbReference type="Proteomes" id="UP000268469"/>
    </source>
</evidence>
<dbReference type="GO" id="GO:0019430">
    <property type="term" value="P:removal of superoxide radicals"/>
    <property type="evidence" value="ECO:0007669"/>
    <property type="project" value="UniProtKB-UniRule"/>
</dbReference>
<sequence>MYDMVIIGGGPAGLTAAIYAGRAGLKTVLIEKAMPGGLAAKTAMIENYPGFPEGISGPELMKRMEEQARKWGVEFVRDEVYDIEYDDYKKVVKARNRSYETITIVVATGSQPKRLGVPGEDKYLGRGVSYCATCDGPLFKDKDVMIVGAGNSGLQEGLFLLKYVRSITYVEVLPHIVGEKALADRLKQHENVRFYLNHLVITIEGKETVTGVRIRNRATKEDTVIPVQGVFIYVGFHPQTKFLKGKVQMDGSGYIITDENNETSIKGILAIGDVRRKFAKQIASAVGDGAAAVVAAHLYIDRVKELS</sequence>
<accession>A0A660SJU7</accession>
<dbReference type="InterPro" id="IPR023753">
    <property type="entry name" value="FAD/NAD-binding_dom"/>
</dbReference>
<dbReference type="GO" id="GO:0004791">
    <property type="term" value="F:thioredoxin-disulfide reductase (NADPH) activity"/>
    <property type="evidence" value="ECO:0007669"/>
    <property type="project" value="UniProtKB-UniRule"/>
</dbReference>
<evidence type="ECO:0000256" key="3">
    <source>
        <dbReference type="RuleBase" id="RU003880"/>
    </source>
</evidence>
<keyword evidence="3" id="KW-0676">Redox-active center</keyword>
<dbReference type="Gene3D" id="3.50.50.60">
    <property type="entry name" value="FAD/NAD(P)-binding domain"/>
    <property type="match status" value="2"/>
</dbReference>
<dbReference type="InterPro" id="IPR036188">
    <property type="entry name" value="FAD/NAD-bd_sf"/>
</dbReference>
<proteinExistence type="inferred from homology"/>
<evidence type="ECO:0000256" key="2">
    <source>
        <dbReference type="ARBA" id="ARBA00023002"/>
    </source>
</evidence>
<reference evidence="5 6" key="1">
    <citation type="submission" date="2018-06" db="EMBL/GenBank/DDBJ databases">
        <title>Extensive metabolic versatility and redundancy in microbially diverse, dynamic hydrothermal sediments.</title>
        <authorList>
            <person name="Dombrowski N."/>
            <person name="Teske A."/>
            <person name="Baker B.J."/>
        </authorList>
    </citation>
    <scope>NUCLEOTIDE SEQUENCE [LARGE SCALE GENOMIC DNA]</scope>
    <source>
        <strain evidence="5">B36_G15</strain>
    </source>
</reference>
<keyword evidence="1 3" id="KW-0285">Flavoprotein</keyword>
<dbReference type="SUPFAM" id="SSF51905">
    <property type="entry name" value="FAD/NAD(P)-binding domain"/>
    <property type="match status" value="1"/>
</dbReference>
<dbReference type="Proteomes" id="UP000268469">
    <property type="component" value="Unassembled WGS sequence"/>
</dbReference>
<dbReference type="NCBIfam" id="TIGR01292">
    <property type="entry name" value="TRX_reduct"/>
    <property type="match status" value="1"/>
</dbReference>
<dbReference type="InterPro" id="IPR005982">
    <property type="entry name" value="Thioredox_Rdtase"/>
</dbReference>
<dbReference type="PRINTS" id="PR00368">
    <property type="entry name" value="FADPNR"/>
</dbReference>
<evidence type="ECO:0000313" key="5">
    <source>
        <dbReference type="EMBL" id="RKX70983.1"/>
    </source>
</evidence>
<dbReference type="PRINTS" id="PR00469">
    <property type="entry name" value="PNDRDTASEII"/>
</dbReference>
<keyword evidence="3" id="KW-0274">FAD</keyword>
<dbReference type="AlphaFoldDB" id="A0A660SJU7"/>
<evidence type="ECO:0000256" key="1">
    <source>
        <dbReference type="ARBA" id="ARBA00022630"/>
    </source>
</evidence>
<comment type="subunit">
    <text evidence="3">Homodimer.</text>
</comment>
<name>A0A660SJU7_UNCW3</name>
<dbReference type="InterPro" id="IPR050097">
    <property type="entry name" value="Ferredoxin-NADP_redctase_2"/>
</dbReference>
<comment type="cofactor">
    <cofactor evidence="3">
        <name>FAD</name>
        <dbReference type="ChEBI" id="CHEBI:57692"/>
    </cofactor>
</comment>
<comment type="similarity">
    <text evidence="3">Belongs to the class-II pyridine nucleotide-disulfide oxidoreductase family.</text>
</comment>
<dbReference type="PANTHER" id="PTHR48105">
    <property type="entry name" value="THIOREDOXIN REDUCTASE 1-RELATED-RELATED"/>
    <property type="match status" value="1"/>
</dbReference>
<dbReference type="GO" id="GO:0005737">
    <property type="term" value="C:cytoplasm"/>
    <property type="evidence" value="ECO:0007669"/>
    <property type="project" value="InterPro"/>
</dbReference>
<dbReference type="EMBL" id="QNBE01000021">
    <property type="protein sequence ID" value="RKX70983.1"/>
    <property type="molecule type" value="Genomic_DNA"/>
</dbReference>
<protein>
    <recommendedName>
        <fullName evidence="3">Thioredoxin reductase</fullName>
        <ecNumber evidence="3">1.8.1.9</ecNumber>
    </recommendedName>
</protein>
<dbReference type="EC" id="1.8.1.9" evidence="3"/>
<feature type="domain" description="FAD/NAD(P)-binding" evidence="4">
    <location>
        <begin position="2"/>
        <end position="288"/>
    </location>
</feature>
<comment type="catalytic activity">
    <reaction evidence="3">
        <text>[thioredoxin]-dithiol + NADP(+) = [thioredoxin]-disulfide + NADPH + H(+)</text>
        <dbReference type="Rhea" id="RHEA:20345"/>
        <dbReference type="Rhea" id="RHEA-COMP:10698"/>
        <dbReference type="Rhea" id="RHEA-COMP:10700"/>
        <dbReference type="ChEBI" id="CHEBI:15378"/>
        <dbReference type="ChEBI" id="CHEBI:29950"/>
        <dbReference type="ChEBI" id="CHEBI:50058"/>
        <dbReference type="ChEBI" id="CHEBI:57783"/>
        <dbReference type="ChEBI" id="CHEBI:58349"/>
        <dbReference type="EC" id="1.8.1.9"/>
    </reaction>
</comment>
<evidence type="ECO:0000259" key="4">
    <source>
        <dbReference type="Pfam" id="PF07992"/>
    </source>
</evidence>
<organism evidence="5 6">
    <name type="scientific">candidate division WOR-3 bacterium</name>
    <dbReference type="NCBI Taxonomy" id="2052148"/>
    <lineage>
        <taxon>Bacteria</taxon>
        <taxon>Bacteria division WOR-3</taxon>
    </lineage>
</organism>